<dbReference type="EMBL" id="JAEHFX010000001">
    <property type="protein sequence ID" value="MBK0401818.1"/>
    <property type="molecule type" value="Genomic_DNA"/>
</dbReference>
<comment type="caution">
    <text evidence="1">The sequence shown here is derived from an EMBL/GenBank/DDBJ whole genome shotgun (WGS) entry which is preliminary data.</text>
</comment>
<name>A0ABS1BXF4_9BACT</name>
<keyword evidence="2" id="KW-1185">Reference proteome</keyword>
<dbReference type="RefSeq" id="WP_200504427.1">
    <property type="nucleotide sequence ID" value="NZ_JAEHFX010000001.1"/>
</dbReference>
<evidence type="ECO:0000313" key="2">
    <source>
        <dbReference type="Proteomes" id="UP000644147"/>
    </source>
</evidence>
<accession>A0ABS1BXF4</accession>
<proteinExistence type="predicted"/>
<sequence length="469" mass="56072">MKNEDLEIYTPKNFKAKEILRNEGWKDFMIERHSQELDFMLHQLYINQVTNNKYSKNDFIHLSRKYHFERFLTCRYTQILKPLLYKYKIIEEFDPLNIDHQNRNKKVKYEVATTENNFQGECKGYRLTKEYDVMHRRILVDKYTTLHKNILKYKQKDLSNQDDVTQWIQSKIQIISIRKYEAIRFVEDWYSKNLSKPDKIKLKRKQIKELNRLTTESAKYTYLKDILDNKLQKYLYSIYSIYDGTGFNAIRDEKGCRMHHPISTLWRELRQFLYIKENPKAQIYSIDVANAQPFCLVKILFKAFPNRNFPPDVNKYIQLVCEGKFYQYLADILKVAPEDIPEFKVTLFANVFYSLNQKGYYTKEAELFRQEFSTVYQIIQQEKMSNYKSLSIAMQKIESTAVIDGALTELMEKHKNNFSSQSHFFCSLHDSILCEGEYINEVQALVLKHFCSEVGIEPKLKAPETFNII</sequence>
<reference evidence="1 2" key="1">
    <citation type="submission" date="2020-12" db="EMBL/GenBank/DDBJ databases">
        <title>Bacterial novel species Adhaeribacter sp. BT258 isolated from soil.</title>
        <authorList>
            <person name="Jung H.-Y."/>
        </authorList>
    </citation>
    <scope>NUCLEOTIDE SEQUENCE [LARGE SCALE GENOMIC DNA]</scope>
    <source>
        <strain evidence="1 2">BT258</strain>
    </source>
</reference>
<organism evidence="1 2">
    <name type="scientific">Adhaeribacter terrigena</name>
    <dbReference type="NCBI Taxonomy" id="2793070"/>
    <lineage>
        <taxon>Bacteria</taxon>
        <taxon>Pseudomonadati</taxon>
        <taxon>Bacteroidota</taxon>
        <taxon>Cytophagia</taxon>
        <taxon>Cytophagales</taxon>
        <taxon>Hymenobacteraceae</taxon>
        <taxon>Adhaeribacter</taxon>
    </lineage>
</organism>
<protein>
    <recommendedName>
        <fullName evidence="3">DNA-directed DNA polymerase family A palm domain-containing protein</fullName>
    </recommendedName>
</protein>
<evidence type="ECO:0000313" key="1">
    <source>
        <dbReference type="EMBL" id="MBK0401818.1"/>
    </source>
</evidence>
<dbReference type="Proteomes" id="UP000644147">
    <property type="component" value="Unassembled WGS sequence"/>
</dbReference>
<gene>
    <name evidence="1" type="ORF">I5M27_02410</name>
</gene>
<evidence type="ECO:0008006" key="3">
    <source>
        <dbReference type="Google" id="ProtNLM"/>
    </source>
</evidence>